<dbReference type="SUPFAM" id="SSF56935">
    <property type="entry name" value="Porins"/>
    <property type="match status" value="1"/>
</dbReference>
<dbReference type="Pfam" id="PF00593">
    <property type="entry name" value="TonB_dep_Rec_b-barrel"/>
    <property type="match status" value="1"/>
</dbReference>
<proteinExistence type="inferred from homology"/>
<comment type="similarity">
    <text evidence="4">Belongs to the TonB-dependent receptor family.</text>
</comment>
<evidence type="ECO:0000256" key="3">
    <source>
        <dbReference type="ARBA" id="ARBA00023237"/>
    </source>
</evidence>
<dbReference type="Gene3D" id="2.170.130.10">
    <property type="entry name" value="TonB-dependent receptor, plug domain"/>
    <property type="match status" value="1"/>
</dbReference>
<dbReference type="PANTHER" id="PTHR47234">
    <property type="match status" value="1"/>
</dbReference>
<accession>A0A0E3UM39</accession>
<gene>
    <name evidence="9" type="ORF">WQ53_01805</name>
</gene>
<feature type="region of interest" description="Disordered" evidence="5">
    <location>
        <begin position="31"/>
        <end position="56"/>
    </location>
</feature>
<evidence type="ECO:0000256" key="5">
    <source>
        <dbReference type="SAM" id="MobiDB-lite"/>
    </source>
</evidence>
<keyword evidence="2 4" id="KW-0472">Membrane</keyword>
<evidence type="ECO:0000313" key="10">
    <source>
        <dbReference type="Proteomes" id="UP000033067"/>
    </source>
</evidence>
<dbReference type="InterPro" id="IPR012910">
    <property type="entry name" value="Plug_dom"/>
</dbReference>
<dbReference type="OrthoDB" id="6276154at2"/>
<dbReference type="InterPro" id="IPR000531">
    <property type="entry name" value="Beta-barrel_TonB"/>
</dbReference>
<feature type="signal peptide" evidence="6">
    <location>
        <begin position="1"/>
        <end position="30"/>
    </location>
</feature>
<sequence length="1000" mass="109634">MRLEKNTRKFNKLPLFVAVMGCLYGGSALAQSTPADETEEAQEQEQEQRSTSGATTTLDKVTVTGSLLRRVEYDSISPVQIITAEASVAVGMVDTAEFLQNSSIAAGSTQIGEQFSSSVIEGGAGVQTVNLRGLGAQRTAVLLNGHRPGPAGTRGAVAAFDLNVIPSSIVQRIEILKDGSSSIYGSDALAGVANIITRKNIDRPELTFNTRLPFVLGGGEIWQVSGATGWNFDSGNIVLAAEYYRINPLTAGARRYLRCAQDLVRDQSGNIIDREDRSSLVGTGLEGCNSTNLYANTVIDAVSGLRYVPSPNGVTVGLMPGYRPRLNPNYGPGNSGQASYEDWLNFPFFEDVQIIPKNERYSVFSSASFSLGDVNWNTELLYNKRQTSSQSLRQFFPLTGGTTAVIPSYRYTDGSSFSTPVPSGIAQPVMPYWYKQEIDIDYFYLNSSLDGLFKSTDTWAWTVNGSYSRSSGDYNVLGIDKSKSGDLQYVSTSPVVDYYDQSKGYLDGTGIDALVAATGVWYEGNTVYDQFVFNAVATGELFDLPAGAVAAAFGVEYRQFSIDDQPDELEKTAAVWGVSTAQETKGTEKVKELFTEIEVPLLKGLPAVEALTLNLSARAFDYDTINTSDSVWKAGLGWQVVPSFKLRATKGTSFRAPGLYELFLGDQSSFVSQTAASGTDPCVQWGLSQNAFLRANCAAVGIPETYNGNAVTFEAFKQGAGDYLEPETSQAFTAGMVWTPTFVPLSLALDYFEFEVNNQIAELTSAQILAGCYYAEVFPNYYCTRLERNPSTAATNPNRINVVYPTYVNVDKQKVRGYDLLARYEGDYSYGKLDIQGEFTYMTEDYARTFSATAADGLATNDRNGAIGRPKLVGNLISRLRRGDWTYTWGMEYVGKSKRLTRLTPATGATADYAPNEANYFGWIRAVYDTVAEDRLYHSVSVRYQQPNWDVLVGVRNLFDAEPDTISNSVGYTRIGNVPWSATQYDLFGRSLFVRYNYKF</sequence>
<organism evidence="9 10">
    <name type="scientific">Pseudoxanthomonas suwonensis</name>
    <dbReference type="NCBI Taxonomy" id="314722"/>
    <lineage>
        <taxon>Bacteria</taxon>
        <taxon>Pseudomonadati</taxon>
        <taxon>Pseudomonadota</taxon>
        <taxon>Gammaproteobacteria</taxon>
        <taxon>Lysobacterales</taxon>
        <taxon>Lysobacteraceae</taxon>
        <taxon>Pseudoxanthomonas</taxon>
    </lineage>
</organism>
<protein>
    <recommendedName>
        <fullName evidence="11">TonB-dependent receptor</fullName>
    </recommendedName>
</protein>
<evidence type="ECO:0000256" key="6">
    <source>
        <dbReference type="SAM" id="SignalP"/>
    </source>
</evidence>
<keyword evidence="6" id="KW-0732">Signal</keyword>
<keyword evidence="4" id="KW-0798">TonB box</keyword>
<comment type="subcellular location">
    <subcellularLocation>
        <location evidence="1 4">Cell outer membrane</location>
    </subcellularLocation>
</comment>
<keyword evidence="10" id="KW-1185">Reference proteome</keyword>
<evidence type="ECO:0000313" key="9">
    <source>
        <dbReference type="EMBL" id="AKC85690.1"/>
    </source>
</evidence>
<evidence type="ECO:0000259" key="8">
    <source>
        <dbReference type="Pfam" id="PF07715"/>
    </source>
</evidence>
<reference evidence="9 10" key="1">
    <citation type="journal article" date="2015" name="Genome Announc.">
        <title>Complete Genome Sequence of Pseudoxanthomonas suwonensis Strain J1, a Cellulose-Degrading Bacterium Isolated from Leaf- and Wood-Enriched Soil.</title>
        <authorList>
            <person name="Hou L."/>
            <person name="Jiang J."/>
            <person name="Xu Z."/>
            <person name="Zhou Y."/>
            <person name="Leung F.C."/>
        </authorList>
    </citation>
    <scope>NUCLEOTIDE SEQUENCE [LARGE SCALE GENOMIC DNA]</scope>
    <source>
        <strain evidence="9 10">J1</strain>
    </source>
</reference>
<evidence type="ECO:0000256" key="4">
    <source>
        <dbReference type="RuleBase" id="RU003357"/>
    </source>
</evidence>
<evidence type="ECO:0000259" key="7">
    <source>
        <dbReference type="Pfam" id="PF00593"/>
    </source>
</evidence>
<dbReference type="Pfam" id="PF07715">
    <property type="entry name" value="Plug"/>
    <property type="match status" value="1"/>
</dbReference>
<feature type="compositionally biased region" description="Acidic residues" evidence="5">
    <location>
        <begin position="36"/>
        <end position="45"/>
    </location>
</feature>
<name>A0A0E3UM39_9GAMM</name>
<dbReference type="KEGG" id="psuw:WQ53_01805"/>
<evidence type="ECO:0000256" key="1">
    <source>
        <dbReference type="ARBA" id="ARBA00004442"/>
    </source>
</evidence>
<dbReference type="AlphaFoldDB" id="A0A0E3UM39"/>
<dbReference type="InterPro" id="IPR036942">
    <property type="entry name" value="Beta-barrel_TonB_sf"/>
</dbReference>
<evidence type="ECO:0008006" key="11">
    <source>
        <dbReference type="Google" id="ProtNLM"/>
    </source>
</evidence>
<dbReference type="Proteomes" id="UP000033067">
    <property type="component" value="Chromosome"/>
</dbReference>
<dbReference type="PATRIC" id="fig|314722.6.peg.383"/>
<feature type="domain" description="TonB-dependent receptor plug" evidence="8">
    <location>
        <begin position="74"/>
        <end position="192"/>
    </location>
</feature>
<feature type="chain" id="PRO_5002413066" description="TonB-dependent receptor" evidence="6">
    <location>
        <begin position="31"/>
        <end position="1000"/>
    </location>
</feature>
<feature type="domain" description="TonB-dependent receptor-like beta-barrel" evidence="7">
    <location>
        <begin position="383"/>
        <end position="958"/>
    </location>
</feature>
<dbReference type="Gene3D" id="2.40.170.20">
    <property type="entry name" value="TonB-dependent receptor, beta-barrel domain"/>
    <property type="match status" value="1"/>
</dbReference>
<evidence type="ECO:0000256" key="2">
    <source>
        <dbReference type="ARBA" id="ARBA00023136"/>
    </source>
</evidence>
<keyword evidence="3" id="KW-0998">Cell outer membrane</keyword>
<dbReference type="PANTHER" id="PTHR47234:SF2">
    <property type="entry name" value="TONB-DEPENDENT RECEPTOR"/>
    <property type="match status" value="1"/>
</dbReference>
<dbReference type="GO" id="GO:0009279">
    <property type="term" value="C:cell outer membrane"/>
    <property type="evidence" value="ECO:0007669"/>
    <property type="project" value="UniProtKB-SubCell"/>
</dbReference>
<dbReference type="EMBL" id="CP011144">
    <property type="protein sequence ID" value="AKC85690.1"/>
    <property type="molecule type" value="Genomic_DNA"/>
</dbReference>
<dbReference type="InterPro" id="IPR037066">
    <property type="entry name" value="Plug_dom_sf"/>
</dbReference>